<dbReference type="Pfam" id="PF02595">
    <property type="entry name" value="Gly_kinase"/>
    <property type="match status" value="1"/>
</dbReference>
<dbReference type="SUPFAM" id="SSF110738">
    <property type="entry name" value="Glycerate kinase I"/>
    <property type="match status" value="1"/>
</dbReference>
<dbReference type="EC" id="2.7.1.-" evidence="5"/>
<dbReference type="GO" id="GO:0008887">
    <property type="term" value="F:glycerate kinase activity"/>
    <property type="evidence" value="ECO:0007669"/>
    <property type="project" value="UniProtKB-UniRule"/>
</dbReference>
<dbReference type="InterPro" id="IPR004381">
    <property type="entry name" value="Glycerate_kinase"/>
</dbReference>
<dbReference type="PANTHER" id="PTHR21599">
    <property type="entry name" value="GLYCERATE KINASE"/>
    <property type="match status" value="1"/>
</dbReference>
<dbReference type="NCBIfam" id="TIGR00045">
    <property type="entry name" value="glycerate kinase"/>
    <property type="match status" value="1"/>
</dbReference>
<keyword evidence="3 4" id="KW-0418">Kinase</keyword>
<protein>
    <submittedName>
        <fullName evidence="5">Glycerate kinase</fullName>
        <ecNumber evidence="5">2.7.1.-</ecNumber>
    </submittedName>
</protein>
<dbReference type="Proteomes" id="UP000467214">
    <property type="component" value="Unassembled WGS sequence"/>
</dbReference>
<dbReference type="PANTHER" id="PTHR21599:SF0">
    <property type="entry name" value="GLYCERATE KINASE"/>
    <property type="match status" value="1"/>
</dbReference>
<dbReference type="Gene3D" id="3.90.1510.10">
    <property type="entry name" value="Glycerate kinase, domain 2"/>
    <property type="match status" value="1"/>
</dbReference>
<keyword evidence="6" id="KW-1185">Reference proteome</keyword>
<dbReference type="GO" id="GO:0031388">
    <property type="term" value="P:organic acid phosphorylation"/>
    <property type="evidence" value="ECO:0007669"/>
    <property type="project" value="UniProtKB-UniRule"/>
</dbReference>
<dbReference type="EMBL" id="WSSB01000005">
    <property type="protein sequence ID" value="MXR36766.1"/>
    <property type="molecule type" value="Genomic_DNA"/>
</dbReference>
<dbReference type="PIRSF" id="PIRSF006078">
    <property type="entry name" value="GlxK"/>
    <property type="match status" value="1"/>
</dbReference>
<proteinExistence type="inferred from homology"/>
<dbReference type="InterPro" id="IPR018193">
    <property type="entry name" value="Glyc_kinase_flavodox-like_fold"/>
</dbReference>
<gene>
    <name evidence="5" type="ORF">GQF02_07265</name>
</gene>
<dbReference type="InterPro" id="IPR036129">
    <property type="entry name" value="Glycerate_kinase_sf"/>
</dbReference>
<reference evidence="5 6" key="1">
    <citation type="submission" date="2019-12" db="EMBL/GenBank/DDBJ databases">
        <title>Neisseriaceae gen. nov. sp. Genome sequencing and assembly.</title>
        <authorList>
            <person name="Liu Z."/>
            <person name="Li A."/>
        </authorList>
    </citation>
    <scope>NUCLEOTIDE SEQUENCE [LARGE SCALE GENOMIC DNA]</scope>
    <source>
        <strain evidence="5 6">B2N2-7</strain>
    </source>
</reference>
<sequence length="381" mass="38553">MLFICRGVVMHWLIAPDSFKGSLPAARVAAAMAAGLRRADAQARLTLKPMADGGEGTLDVLHSVSGGFWRECVVHDAAGQARTAAYLCLPDGCCVIEVAQVVPLADVPPGPALERSSFGVGELMLDALDQGATHLALALGGSSTNDGGAGLLLALGARFVDAQGELLRPSPAGLTDLAHVDLSALDQRLASTRIELWSDVDHPLCGGQGASAVFGAQKGLTAAEQLAADKVLQRLAVLAGGDALAQQAGAGAAGGMGWALLLLGGQRISGAQAVADHTGLAAALREADWVLTGEGASDEQTLSGKAPFVVAQLARAAGVPVSLLSGAIRPDPAGRLAASFDGCFSLCSGPMPLSAAMGQAPALLEQACEQLARTVLRARRA</sequence>
<evidence type="ECO:0000313" key="6">
    <source>
        <dbReference type="Proteomes" id="UP000467214"/>
    </source>
</evidence>
<evidence type="ECO:0000313" key="5">
    <source>
        <dbReference type="EMBL" id="MXR36766.1"/>
    </source>
</evidence>
<comment type="caution">
    <text evidence="5">The sequence shown here is derived from an EMBL/GenBank/DDBJ whole genome shotgun (WGS) entry which is preliminary data.</text>
</comment>
<name>A0A845BRB4_9NEIS</name>
<evidence type="ECO:0000256" key="1">
    <source>
        <dbReference type="ARBA" id="ARBA00006284"/>
    </source>
</evidence>
<dbReference type="AlphaFoldDB" id="A0A845BRB4"/>
<evidence type="ECO:0000256" key="4">
    <source>
        <dbReference type="PIRNR" id="PIRNR006078"/>
    </source>
</evidence>
<comment type="similarity">
    <text evidence="1 4">Belongs to the glycerate kinase type-1 family.</text>
</comment>
<dbReference type="Gene3D" id="3.40.50.10350">
    <property type="entry name" value="Glycerate kinase, domain 1"/>
    <property type="match status" value="1"/>
</dbReference>
<keyword evidence="2 4" id="KW-0808">Transferase</keyword>
<accession>A0A845BRB4</accession>
<dbReference type="InterPro" id="IPR018197">
    <property type="entry name" value="Glycerate_kinase_RE-like"/>
</dbReference>
<organism evidence="5 6">
    <name type="scientific">Craterilacuibacter sinensis</name>
    <dbReference type="NCBI Taxonomy" id="2686017"/>
    <lineage>
        <taxon>Bacteria</taxon>
        <taxon>Pseudomonadati</taxon>
        <taxon>Pseudomonadota</taxon>
        <taxon>Betaproteobacteria</taxon>
        <taxon>Neisseriales</taxon>
        <taxon>Neisseriaceae</taxon>
        <taxon>Craterilacuibacter</taxon>
    </lineage>
</organism>
<evidence type="ECO:0000256" key="2">
    <source>
        <dbReference type="ARBA" id="ARBA00022679"/>
    </source>
</evidence>
<evidence type="ECO:0000256" key="3">
    <source>
        <dbReference type="ARBA" id="ARBA00022777"/>
    </source>
</evidence>